<evidence type="ECO:0000313" key="2">
    <source>
        <dbReference type="Proteomes" id="UP001142810"/>
    </source>
</evidence>
<dbReference type="Proteomes" id="UP001142810">
    <property type="component" value="Unassembled WGS sequence"/>
</dbReference>
<protein>
    <recommendedName>
        <fullName evidence="3">Lipoprotein</fullName>
    </recommendedName>
</protein>
<organism evidence="1 2">
    <name type="scientific">Alteromonas aquimaris</name>
    <dbReference type="NCBI Taxonomy" id="2998417"/>
    <lineage>
        <taxon>Bacteria</taxon>
        <taxon>Pseudomonadati</taxon>
        <taxon>Pseudomonadota</taxon>
        <taxon>Gammaproteobacteria</taxon>
        <taxon>Alteromonadales</taxon>
        <taxon>Alteromonadaceae</taxon>
        <taxon>Alteromonas/Salinimonas group</taxon>
        <taxon>Alteromonas</taxon>
    </lineage>
</organism>
<sequence length="151" mass="17500">MLKKYAFFLFGTLFFLISCGGEKEEGLGKYGMLDDSTPEYAAVRFMTSIYHDSNIDVAVSLSTPKMARILNRYHTNRNIQRHLLNLKFDTVTITPEERSRVGRSEFSEKATITLFFSGKLNDSKQEDLRRVDLVREDGKWLVARIHPDHFM</sequence>
<keyword evidence="2" id="KW-1185">Reference proteome</keyword>
<comment type="caution">
    <text evidence="1">The sequence shown here is derived from an EMBL/GenBank/DDBJ whole genome shotgun (WGS) entry which is preliminary data.</text>
</comment>
<evidence type="ECO:0008006" key="3">
    <source>
        <dbReference type="Google" id="ProtNLM"/>
    </source>
</evidence>
<name>A0ABT3P5X7_9ALTE</name>
<accession>A0ABT3P5X7</accession>
<dbReference type="RefSeq" id="WP_265616852.1">
    <property type="nucleotide sequence ID" value="NZ_JAPFRD010000009.1"/>
</dbReference>
<reference evidence="1" key="1">
    <citation type="submission" date="2022-11" db="EMBL/GenBank/DDBJ databases">
        <title>Alteromonas sp. nov., isolated from sea water of the Qingdao.</title>
        <authorList>
            <person name="Wang Q."/>
        </authorList>
    </citation>
    <scope>NUCLEOTIDE SEQUENCE</scope>
    <source>
        <strain evidence="1">ASW11-7</strain>
    </source>
</reference>
<gene>
    <name evidence="1" type="ORF">OPS25_06575</name>
</gene>
<proteinExistence type="predicted"/>
<evidence type="ECO:0000313" key="1">
    <source>
        <dbReference type="EMBL" id="MCW8108155.1"/>
    </source>
</evidence>
<dbReference type="EMBL" id="JAPFRD010000009">
    <property type="protein sequence ID" value="MCW8108155.1"/>
    <property type="molecule type" value="Genomic_DNA"/>
</dbReference>
<dbReference type="PROSITE" id="PS51257">
    <property type="entry name" value="PROKAR_LIPOPROTEIN"/>
    <property type="match status" value="1"/>
</dbReference>